<comment type="caution">
    <text evidence="4">The sequence shown here is derived from an EMBL/GenBank/DDBJ whole genome shotgun (WGS) entry which is preliminary data.</text>
</comment>
<protein>
    <recommendedName>
        <fullName evidence="3">Endonuclease/exonuclease/phosphatase domain-containing protein</fullName>
    </recommendedName>
</protein>
<dbReference type="GO" id="GO:0000288">
    <property type="term" value="P:nuclear-transcribed mRNA catabolic process, deadenylation-dependent decay"/>
    <property type="evidence" value="ECO:0007669"/>
    <property type="project" value="TreeGrafter"/>
</dbReference>
<gene>
    <name evidence="4" type="ORF">KFE25_002146</name>
</gene>
<dbReference type="InterPro" id="IPR050410">
    <property type="entry name" value="CCR4/nocturin_mRNA_transcr"/>
</dbReference>
<evidence type="ECO:0000256" key="1">
    <source>
        <dbReference type="SAM" id="MobiDB-lite"/>
    </source>
</evidence>
<dbReference type="GO" id="GO:0005739">
    <property type="term" value="C:mitochondrion"/>
    <property type="evidence" value="ECO:0007669"/>
    <property type="project" value="TreeGrafter"/>
</dbReference>
<feature type="region of interest" description="Disordered" evidence="1">
    <location>
        <begin position="355"/>
        <end position="387"/>
    </location>
</feature>
<dbReference type="Pfam" id="PF03372">
    <property type="entry name" value="Exo_endo_phos"/>
    <property type="match status" value="1"/>
</dbReference>
<dbReference type="InterPro" id="IPR005135">
    <property type="entry name" value="Endo/exonuclease/phosphatase"/>
</dbReference>
<dbReference type="GO" id="GO:0000175">
    <property type="term" value="F:3'-5'-RNA exonuclease activity"/>
    <property type="evidence" value="ECO:0007669"/>
    <property type="project" value="TreeGrafter"/>
</dbReference>
<feature type="domain" description="Endonuclease/exonuclease/phosphatase" evidence="3">
    <location>
        <begin position="57"/>
        <end position="337"/>
    </location>
</feature>
<keyword evidence="5" id="KW-1185">Reference proteome</keyword>
<dbReference type="PANTHER" id="PTHR12121:SF37">
    <property type="entry name" value="2',5'-PHOSPHODIESTERASE 12"/>
    <property type="match status" value="1"/>
</dbReference>
<organism evidence="4 5">
    <name type="scientific">Diacronema lutheri</name>
    <name type="common">Unicellular marine alga</name>
    <name type="synonym">Monochrysis lutheri</name>
    <dbReference type="NCBI Taxonomy" id="2081491"/>
    <lineage>
        <taxon>Eukaryota</taxon>
        <taxon>Haptista</taxon>
        <taxon>Haptophyta</taxon>
        <taxon>Pavlovophyceae</taxon>
        <taxon>Pavlovales</taxon>
        <taxon>Pavlovaceae</taxon>
        <taxon>Diacronema</taxon>
    </lineage>
</organism>
<feature type="signal peptide" evidence="2">
    <location>
        <begin position="1"/>
        <end position="16"/>
    </location>
</feature>
<evidence type="ECO:0000256" key="2">
    <source>
        <dbReference type="SAM" id="SignalP"/>
    </source>
</evidence>
<evidence type="ECO:0000313" key="5">
    <source>
        <dbReference type="Proteomes" id="UP000751190"/>
    </source>
</evidence>
<evidence type="ECO:0000259" key="3">
    <source>
        <dbReference type="Pfam" id="PF03372"/>
    </source>
</evidence>
<sequence>MASVSLLLVSFGASSSVSIGASGGVATERAARVLRDARDAHARRGAFSVVSHNILAPVYAVPGAFGLPGDVLAWPRRRERLCEQLAACDADIVMLQEVQLSTFMPDFDELCAACGYEVALQDDEAKRPYANAILYRAARYELVVQESRSRALIVVLRERARAEPVAPAGAAAAERRLLYLANVHLTKGSSEQLTRLMQLRSLFRRLALHRDEQRALHARAARAAAAANWSRTSAPREKTGDPLTAPLFESGVVAGDFNSARKSTVYELMRDAGLTRFPATTRRPGGAPAGSVRAFRTGFFAMRDVYQTVRPRWGPFEMSHATRALLDYMWASADLDVLETMPRCYERAHAARFAEPTAPRGRDERPPQTSACADDERGEANARAAQPRLVLPSADGAYASDHLPTGCTLAPRVR</sequence>
<proteinExistence type="predicted"/>
<dbReference type="OrthoDB" id="428734at2759"/>
<feature type="chain" id="PRO_5035255591" description="Endonuclease/exonuclease/phosphatase domain-containing protein" evidence="2">
    <location>
        <begin position="17"/>
        <end position="414"/>
    </location>
</feature>
<dbReference type="EMBL" id="JAGTXO010000008">
    <property type="protein sequence ID" value="KAG8466390.1"/>
    <property type="molecule type" value="Genomic_DNA"/>
</dbReference>
<dbReference type="SUPFAM" id="SSF56219">
    <property type="entry name" value="DNase I-like"/>
    <property type="match status" value="1"/>
</dbReference>
<dbReference type="Proteomes" id="UP000751190">
    <property type="component" value="Unassembled WGS sequence"/>
</dbReference>
<name>A0A8J5XVT8_DIALT</name>
<dbReference type="Gene3D" id="3.60.10.10">
    <property type="entry name" value="Endonuclease/exonuclease/phosphatase"/>
    <property type="match status" value="1"/>
</dbReference>
<evidence type="ECO:0000313" key="4">
    <source>
        <dbReference type="EMBL" id="KAG8466390.1"/>
    </source>
</evidence>
<reference evidence="4" key="1">
    <citation type="submission" date="2021-05" db="EMBL/GenBank/DDBJ databases">
        <title>The genome of the haptophyte Pavlova lutheri (Diacronema luteri, Pavlovales) - a model for lipid biosynthesis in eukaryotic algae.</title>
        <authorList>
            <person name="Hulatt C.J."/>
            <person name="Posewitz M.C."/>
        </authorList>
    </citation>
    <scope>NUCLEOTIDE SEQUENCE</scope>
    <source>
        <strain evidence="4">NIVA-4/92</strain>
    </source>
</reference>
<dbReference type="InterPro" id="IPR036691">
    <property type="entry name" value="Endo/exonu/phosph_ase_sf"/>
</dbReference>
<keyword evidence="2" id="KW-0732">Signal</keyword>
<dbReference type="PANTHER" id="PTHR12121">
    <property type="entry name" value="CARBON CATABOLITE REPRESSOR PROTEIN 4"/>
    <property type="match status" value="1"/>
</dbReference>
<dbReference type="AlphaFoldDB" id="A0A8J5XVT8"/>
<accession>A0A8J5XVT8</accession>